<proteinExistence type="predicted"/>
<sequence>MIVAGDFGQLPPVNAKPLYSPDSTVSPIIHAKQSILDQKNTIGKIIWQQITTVVILKQNMRQTAETADDVRFRTALTNMRFAACTNADLQYLESRTISKRDNRPNFSNLEFRNVSIITAFNAPKDKINELGSHKFAEETGQVLTSFYSNDTVADNAGDSQRKPKNVRGRQTVKLKTTLPPNRQQQLWDAHPSFTETHIAGKLDLCVGLPVMIRNNEATELCITKGQEGRVAGWTEATGNHDQRILDTLFVELIDPPKTIQVPDLPRNVVAITKTSKKVWCMLPDDMSLQITREQVLVLPNFAMTDYSSQGKTRAINVVDLNNCPNHFSYYTALSRSSTSAGTIILQGMDAHKITRGIHGSLRQEFRELEILNEISRLRYEGDLPLTVRGWNRRELIRSFRVWK</sequence>
<evidence type="ECO:0000313" key="2">
    <source>
        <dbReference type="Proteomes" id="UP001218218"/>
    </source>
</evidence>
<dbReference type="AlphaFoldDB" id="A0AAD6Z302"/>
<evidence type="ECO:0008006" key="3">
    <source>
        <dbReference type="Google" id="ProtNLM"/>
    </source>
</evidence>
<keyword evidence="2" id="KW-1185">Reference proteome</keyword>
<organism evidence="1 2">
    <name type="scientific">Mycena albidolilacea</name>
    <dbReference type="NCBI Taxonomy" id="1033008"/>
    <lineage>
        <taxon>Eukaryota</taxon>
        <taxon>Fungi</taxon>
        <taxon>Dikarya</taxon>
        <taxon>Basidiomycota</taxon>
        <taxon>Agaricomycotina</taxon>
        <taxon>Agaricomycetes</taxon>
        <taxon>Agaricomycetidae</taxon>
        <taxon>Agaricales</taxon>
        <taxon>Marasmiineae</taxon>
        <taxon>Mycenaceae</taxon>
        <taxon>Mycena</taxon>
    </lineage>
</organism>
<dbReference type="Proteomes" id="UP001218218">
    <property type="component" value="Unassembled WGS sequence"/>
</dbReference>
<dbReference type="EMBL" id="JARIHO010000097">
    <property type="protein sequence ID" value="KAJ7305395.1"/>
    <property type="molecule type" value="Genomic_DNA"/>
</dbReference>
<gene>
    <name evidence="1" type="ORF">DFH08DRAFT_651059</name>
</gene>
<dbReference type="SUPFAM" id="SSF52540">
    <property type="entry name" value="P-loop containing nucleoside triphosphate hydrolases"/>
    <property type="match status" value="1"/>
</dbReference>
<comment type="caution">
    <text evidence="1">The sequence shown here is derived from an EMBL/GenBank/DDBJ whole genome shotgun (WGS) entry which is preliminary data.</text>
</comment>
<protein>
    <recommendedName>
        <fullName evidence="3">ATP-dependent DNA helicase</fullName>
    </recommendedName>
</protein>
<feature type="non-terminal residue" evidence="1">
    <location>
        <position position="403"/>
    </location>
</feature>
<accession>A0AAD6Z302</accession>
<name>A0AAD6Z302_9AGAR</name>
<reference evidence="1" key="1">
    <citation type="submission" date="2023-03" db="EMBL/GenBank/DDBJ databases">
        <title>Massive genome expansion in bonnet fungi (Mycena s.s.) driven by repeated elements and novel gene families across ecological guilds.</title>
        <authorList>
            <consortium name="Lawrence Berkeley National Laboratory"/>
            <person name="Harder C.B."/>
            <person name="Miyauchi S."/>
            <person name="Viragh M."/>
            <person name="Kuo A."/>
            <person name="Thoen E."/>
            <person name="Andreopoulos B."/>
            <person name="Lu D."/>
            <person name="Skrede I."/>
            <person name="Drula E."/>
            <person name="Henrissat B."/>
            <person name="Morin E."/>
            <person name="Kohler A."/>
            <person name="Barry K."/>
            <person name="LaButti K."/>
            <person name="Morin E."/>
            <person name="Salamov A."/>
            <person name="Lipzen A."/>
            <person name="Mereny Z."/>
            <person name="Hegedus B."/>
            <person name="Baldrian P."/>
            <person name="Stursova M."/>
            <person name="Weitz H."/>
            <person name="Taylor A."/>
            <person name="Grigoriev I.V."/>
            <person name="Nagy L.G."/>
            <person name="Martin F."/>
            <person name="Kauserud H."/>
        </authorList>
    </citation>
    <scope>NUCLEOTIDE SEQUENCE</scope>
    <source>
        <strain evidence="1">CBHHK002</strain>
    </source>
</reference>
<evidence type="ECO:0000313" key="1">
    <source>
        <dbReference type="EMBL" id="KAJ7305395.1"/>
    </source>
</evidence>
<dbReference type="InterPro" id="IPR027417">
    <property type="entry name" value="P-loop_NTPase"/>
</dbReference>